<proteinExistence type="predicted"/>
<keyword evidence="2" id="KW-1185">Reference proteome</keyword>
<dbReference type="Proteomes" id="UP000026961">
    <property type="component" value="Chromosome 12"/>
</dbReference>
<accession>A0A0E0BSL3</accession>
<dbReference type="EnsemblPlants" id="OGLUM12G13240.1">
    <property type="protein sequence ID" value="OGLUM12G13240.1"/>
    <property type="gene ID" value="OGLUM12G13240"/>
</dbReference>
<dbReference type="Gramene" id="OGLUM12G13240.1">
    <property type="protein sequence ID" value="OGLUM12G13240.1"/>
    <property type="gene ID" value="OGLUM12G13240"/>
</dbReference>
<evidence type="ECO:0000313" key="1">
    <source>
        <dbReference type="EnsemblPlants" id="OGLUM12G13240.1"/>
    </source>
</evidence>
<reference evidence="1" key="1">
    <citation type="submission" date="2015-04" db="UniProtKB">
        <authorList>
            <consortium name="EnsemblPlants"/>
        </authorList>
    </citation>
    <scope>IDENTIFICATION</scope>
</reference>
<sequence length="94" mass="10099">MASSRLGGPAFAARRRRRLAGVGITLMTQLQNREYGTRALARPRQGYMVAAFTGSTVVNHAPNLLTHAFTPILLLPRGNREEGERGAGSPVAGR</sequence>
<dbReference type="AlphaFoldDB" id="A0A0E0BSL3"/>
<evidence type="ECO:0000313" key="2">
    <source>
        <dbReference type="Proteomes" id="UP000026961"/>
    </source>
</evidence>
<name>A0A0E0BSL3_9ORYZ</name>
<organism evidence="1">
    <name type="scientific">Oryza glumipatula</name>
    <dbReference type="NCBI Taxonomy" id="40148"/>
    <lineage>
        <taxon>Eukaryota</taxon>
        <taxon>Viridiplantae</taxon>
        <taxon>Streptophyta</taxon>
        <taxon>Embryophyta</taxon>
        <taxon>Tracheophyta</taxon>
        <taxon>Spermatophyta</taxon>
        <taxon>Magnoliopsida</taxon>
        <taxon>Liliopsida</taxon>
        <taxon>Poales</taxon>
        <taxon>Poaceae</taxon>
        <taxon>BOP clade</taxon>
        <taxon>Oryzoideae</taxon>
        <taxon>Oryzeae</taxon>
        <taxon>Oryzinae</taxon>
        <taxon>Oryza</taxon>
    </lineage>
</organism>
<reference evidence="1" key="2">
    <citation type="submission" date="2018-05" db="EMBL/GenBank/DDBJ databases">
        <title>OgluRS3 (Oryza glumaepatula Reference Sequence Version 3).</title>
        <authorList>
            <person name="Zhang J."/>
            <person name="Kudrna D."/>
            <person name="Lee S."/>
            <person name="Talag J."/>
            <person name="Welchert J."/>
            <person name="Wing R.A."/>
        </authorList>
    </citation>
    <scope>NUCLEOTIDE SEQUENCE [LARGE SCALE GENOMIC DNA]</scope>
</reference>
<dbReference type="HOGENOM" id="CLU_2389745_0_0_1"/>
<protein>
    <submittedName>
        <fullName evidence="1">Uncharacterized protein</fullName>
    </submittedName>
</protein>